<comment type="caution">
    <text evidence="7">Lacks conserved residue(s) required for the propagation of feature annotation.</text>
</comment>
<dbReference type="InterPro" id="IPR001590">
    <property type="entry name" value="Peptidase_M12B"/>
</dbReference>
<evidence type="ECO:0000256" key="7">
    <source>
        <dbReference type="PROSITE-ProRule" id="PRU00276"/>
    </source>
</evidence>
<dbReference type="AlphaFoldDB" id="A0A1S5QN58"/>
<evidence type="ECO:0000256" key="8">
    <source>
        <dbReference type="SAM" id="SignalP"/>
    </source>
</evidence>
<protein>
    <submittedName>
        <fullName evidence="10">Metalloserrulase 15</fullName>
    </submittedName>
</protein>
<keyword evidence="6" id="KW-0482">Metalloprotease</keyword>
<evidence type="ECO:0000256" key="2">
    <source>
        <dbReference type="ARBA" id="ARBA00022670"/>
    </source>
</evidence>
<dbReference type="GO" id="GO:0004222">
    <property type="term" value="F:metalloendopeptidase activity"/>
    <property type="evidence" value="ECO:0007669"/>
    <property type="project" value="InterPro"/>
</dbReference>
<evidence type="ECO:0000259" key="9">
    <source>
        <dbReference type="PROSITE" id="PS50215"/>
    </source>
</evidence>
<dbReference type="PROSITE" id="PS50215">
    <property type="entry name" value="ADAM_MEPRO"/>
    <property type="match status" value="1"/>
</dbReference>
<keyword evidence="2" id="KW-0645">Protease</keyword>
<feature type="chain" id="PRO_5012932923" evidence="8">
    <location>
        <begin position="20"/>
        <end position="403"/>
    </location>
</feature>
<evidence type="ECO:0000256" key="5">
    <source>
        <dbReference type="ARBA" id="ARBA00022833"/>
    </source>
</evidence>
<dbReference type="InterPro" id="IPR024079">
    <property type="entry name" value="MetalloPept_cat_dom_sf"/>
</dbReference>
<dbReference type="GO" id="GO:0006509">
    <property type="term" value="P:membrane protein ectodomain proteolysis"/>
    <property type="evidence" value="ECO:0007669"/>
    <property type="project" value="TreeGrafter"/>
</dbReference>
<keyword evidence="5" id="KW-0862">Zinc</keyword>
<keyword evidence="3" id="KW-0479">Metal-binding</keyword>
<name>A0A1S5QN58_TITSE</name>
<feature type="active site" evidence="7">
    <location>
        <position position="326"/>
    </location>
</feature>
<evidence type="ECO:0000256" key="6">
    <source>
        <dbReference type="ARBA" id="ARBA00023049"/>
    </source>
</evidence>
<feature type="domain" description="Peptidase M12B" evidence="9">
    <location>
        <begin position="169"/>
        <end position="398"/>
    </location>
</feature>
<dbReference type="GO" id="GO:0046872">
    <property type="term" value="F:metal ion binding"/>
    <property type="evidence" value="ECO:0007669"/>
    <property type="project" value="UniProtKB-KW"/>
</dbReference>
<evidence type="ECO:0000256" key="4">
    <source>
        <dbReference type="ARBA" id="ARBA00022801"/>
    </source>
</evidence>
<reference evidence="10" key="1">
    <citation type="submission" date="2015-04" db="EMBL/GenBank/DDBJ databases">
        <title>Proteases from Tityus serrulatus venom gland: venom proteases and peptide maturation.</title>
        <authorList>
            <person name="Carmo A.O."/>
            <person name="Martins A.P.V."/>
            <person name="Oliveira-Mendes B.B.R."/>
            <person name="Horta C.C.R."/>
            <person name="Dantas A.E."/>
            <person name="Kalapothakis E."/>
        </authorList>
    </citation>
    <scope>NUCLEOTIDE SEQUENCE</scope>
</reference>
<dbReference type="SUPFAM" id="SSF55486">
    <property type="entry name" value="Metalloproteases ('zincins'), catalytic domain"/>
    <property type="match status" value="1"/>
</dbReference>
<comment type="similarity">
    <text evidence="1">Belongs to the venom metalloproteinase (M12B) family.</text>
</comment>
<dbReference type="EMBL" id="KR068540">
    <property type="protein sequence ID" value="AMO02557.1"/>
    <property type="molecule type" value="mRNA"/>
</dbReference>
<evidence type="ECO:0000256" key="3">
    <source>
        <dbReference type="ARBA" id="ARBA00022723"/>
    </source>
</evidence>
<organism evidence="10">
    <name type="scientific">Tityus serrulatus</name>
    <name type="common">Brazilian yellow scorpion</name>
    <dbReference type="NCBI Taxonomy" id="6887"/>
    <lineage>
        <taxon>Eukaryota</taxon>
        <taxon>Metazoa</taxon>
        <taxon>Ecdysozoa</taxon>
        <taxon>Arthropoda</taxon>
        <taxon>Chelicerata</taxon>
        <taxon>Arachnida</taxon>
        <taxon>Scorpiones</taxon>
        <taxon>Buthida</taxon>
        <taxon>Buthoidea</taxon>
        <taxon>Buthidae</taxon>
        <taxon>Tityus</taxon>
    </lineage>
</organism>
<dbReference type="Gene3D" id="3.40.390.10">
    <property type="entry name" value="Collagenase (Catalytic Domain)"/>
    <property type="match status" value="1"/>
</dbReference>
<keyword evidence="4" id="KW-0378">Hydrolase</keyword>
<proteinExistence type="evidence at transcript level"/>
<dbReference type="PANTHER" id="PTHR11905:SF159">
    <property type="entry name" value="ADAM METALLOPROTEASE"/>
    <property type="match status" value="1"/>
</dbReference>
<keyword evidence="8" id="KW-0732">Signal</keyword>
<sequence length="403" mass="45374">MICLVNILLFASVSTISNGRVDVVFPSVETSKSGMKTVKFRAFNQDVELKMKPAGEILAKNFAFFDENGQVPHPIDVENLNRKLFKNSEQRAALIIDEDGPLTIEGILNRKVRITPFESRKIIKNGIIAHRVLEEISEEKSYLHNNVTFTNIEREAENMKRMARVDQSVVIEYFCVAESNFTEHFKKDEHIIEYLTRMYIGVQDLLETLDLGIKVRLLGVQAFKKGNDPFYIEESAIPGYENYLDHKKLIIKMADYFCKHATGLAKDADIIMLTTERKLGELVGSTINKNIRGASNASSVCNQCSKVGVAIFNKDRYSNVQAIARETASLIGIPRDGEDGKSTGLPESPGALNCPFKDGYLMGDLSDRVHKYRFSECSKSCLRHLLSLPRANCLFEVCKNCLQ</sequence>
<accession>A0A1S5QN58</accession>
<evidence type="ECO:0000256" key="1">
    <source>
        <dbReference type="ARBA" id="ARBA00006629"/>
    </source>
</evidence>
<dbReference type="Pfam" id="PF01421">
    <property type="entry name" value="Reprolysin"/>
    <property type="match status" value="1"/>
</dbReference>
<evidence type="ECO:0000313" key="10">
    <source>
        <dbReference type="EMBL" id="AMO02557.1"/>
    </source>
</evidence>
<dbReference type="PANTHER" id="PTHR11905">
    <property type="entry name" value="ADAM A DISINTEGRIN AND METALLOPROTEASE DOMAIN"/>
    <property type="match status" value="1"/>
</dbReference>
<feature type="signal peptide" evidence="8">
    <location>
        <begin position="1"/>
        <end position="19"/>
    </location>
</feature>